<comment type="similarity">
    <text evidence="7">Belongs to the methyl-accepting chemotaxis (MCP) protein family.</text>
</comment>
<accession>A0A939D681</accession>
<evidence type="ECO:0000313" key="14">
    <source>
        <dbReference type="Proteomes" id="UP000664545"/>
    </source>
</evidence>
<dbReference type="Gene3D" id="6.10.340.10">
    <property type="match status" value="1"/>
</dbReference>
<dbReference type="Pfam" id="PF02743">
    <property type="entry name" value="dCache_1"/>
    <property type="match status" value="1"/>
</dbReference>
<evidence type="ECO:0000256" key="1">
    <source>
        <dbReference type="ARBA" id="ARBA00004651"/>
    </source>
</evidence>
<keyword evidence="6 10" id="KW-0472">Membrane</keyword>
<sequence length="731" mass="81248">MNAVIKAIKKIRIPKLFRFKKVSVPVPLRNLRATFWGWTESLVVKIPVVNVMAVTAIMLVVGIITSLSTNAVVNKMVETEVADVAIINAQKMETYFERMQNTADTLAFDAKRFRQMDPVIAEKLLIEDLQEAVLDGGVYSAYYAFEPNEYFSETDKGLSYHVFSNDGSLTVDIRNDYEDYRTGVYYAPAKSHKQTTITEPYALKLPSGGEVWLITLSTPILDENGDFLGVANCDIQTDNIISINYQKGSYKNSFGYIMTQNGRYIAHTQDPSKVGTVLYAGKKIEKESTKAIKEKKVQLIEGENPETKKDCLYMHIPLSMENVSITWSSVFVVDKAEALSKVTQITGKMFVISGIGIILLALFSFVFLRRSLSPIAGIVDRAEALGKGRLEYEENNLIYAKDEVGRLSAIFNETTATLEGYISEISYLLNRISMGDLNIQIEREYSGDFIQIKQALHQIIQSLNETIMEIMEASHQVNLGATQISQGSQALSDAAVTQVNSIESIVSSIQKVSEEIKHTSENAKEANELSLQANEHMAEQKEQMNEMLEAMEQISRTSDEIRKVIKEIDDIAFQTNILAINAAVEAVHVGEAGKGFAVVANEVRTLAAKSAKAAKETETMLEKSFVMVKNGTKVANQTAVTLMDFLSKTENVHTSIYEISQASGRQKEEMDSIVTKVEDISAAIHINSSTAEESAAASNELREQAQILKNLVERFQLKDQGEPVLNFTLED</sequence>
<keyword evidence="14" id="KW-1185">Reference proteome</keyword>
<protein>
    <submittedName>
        <fullName evidence="13">Methyl-accepting chemotaxis protein</fullName>
    </submittedName>
</protein>
<dbReference type="Pfam" id="PF00015">
    <property type="entry name" value="MCPsignal"/>
    <property type="match status" value="1"/>
</dbReference>
<dbReference type="SUPFAM" id="SSF58104">
    <property type="entry name" value="Methyl-accepting chemotaxis protein (MCP) signaling domain"/>
    <property type="match status" value="1"/>
</dbReference>
<keyword evidence="8" id="KW-0807">Transducer</keyword>
<dbReference type="PROSITE" id="PS50111">
    <property type="entry name" value="CHEMOTAXIS_TRANSDUC_2"/>
    <property type="match status" value="1"/>
</dbReference>
<proteinExistence type="inferred from homology"/>
<evidence type="ECO:0000256" key="3">
    <source>
        <dbReference type="ARBA" id="ARBA00022500"/>
    </source>
</evidence>
<evidence type="ECO:0000256" key="5">
    <source>
        <dbReference type="ARBA" id="ARBA00022989"/>
    </source>
</evidence>
<evidence type="ECO:0000256" key="10">
    <source>
        <dbReference type="SAM" id="Phobius"/>
    </source>
</evidence>
<dbReference type="GO" id="GO:0005886">
    <property type="term" value="C:plasma membrane"/>
    <property type="evidence" value="ECO:0007669"/>
    <property type="project" value="UniProtKB-SubCell"/>
</dbReference>
<dbReference type="RefSeq" id="WP_206580593.1">
    <property type="nucleotide sequence ID" value="NZ_JAFJZZ010000001.1"/>
</dbReference>
<dbReference type="GO" id="GO:0006935">
    <property type="term" value="P:chemotaxis"/>
    <property type="evidence" value="ECO:0007669"/>
    <property type="project" value="UniProtKB-KW"/>
</dbReference>
<dbReference type="SMART" id="SM00283">
    <property type="entry name" value="MA"/>
    <property type="match status" value="1"/>
</dbReference>
<evidence type="ECO:0000256" key="4">
    <source>
        <dbReference type="ARBA" id="ARBA00022692"/>
    </source>
</evidence>
<dbReference type="InterPro" id="IPR003660">
    <property type="entry name" value="HAMP_dom"/>
</dbReference>
<comment type="subcellular location">
    <subcellularLocation>
        <location evidence="1">Cell membrane</location>
        <topology evidence="1">Multi-pass membrane protein</topology>
    </subcellularLocation>
</comment>
<evidence type="ECO:0000256" key="9">
    <source>
        <dbReference type="SAM" id="Coils"/>
    </source>
</evidence>
<feature type="domain" description="HAMP" evidence="12">
    <location>
        <begin position="369"/>
        <end position="423"/>
    </location>
</feature>
<dbReference type="InterPro" id="IPR004089">
    <property type="entry name" value="MCPsignal_dom"/>
</dbReference>
<dbReference type="CDD" id="cd12913">
    <property type="entry name" value="PDC1_MCP_like"/>
    <property type="match status" value="1"/>
</dbReference>
<evidence type="ECO:0000259" key="12">
    <source>
        <dbReference type="PROSITE" id="PS50885"/>
    </source>
</evidence>
<dbReference type="PANTHER" id="PTHR43531:SF11">
    <property type="entry name" value="METHYL-ACCEPTING CHEMOTAXIS PROTEIN 3"/>
    <property type="match status" value="1"/>
</dbReference>
<dbReference type="EMBL" id="JAFJZZ010000001">
    <property type="protein sequence ID" value="MBN7771800.1"/>
    <property type="molecule type" value="Genomic_DNA"/>
</dbReference>
<dbReference type="Gene3D" id="1.10.287.950">
    <property type="entry name" value="Methyl-accepting chemotaxis protein"/>
    <property type="match status" value="1"/>
</dbReference>
<dbReference type="Proteomes" id="UP000664545">
    <property type="component" value="Unassembled WGS sequence"/>
</dbReference>
<evidence type="ECO:0000313" key="13">
    <source>
        <dbReference type="EMBL" id="MBN7771800.1"/>
    </source>
</evidence>
<keyword evidence="4 10" id="KW-0812">Transmembrane</keyword>
<organism evidence="13 14">
    <name type="scientific">Clostridium aminobutyricum</name>
    <dbReference type="NCBI Taxonomy" id="33953"/>
    <lineage>
        <taxon>Bacteria</taxon>
        <taxon>Bacillati</taxon>
        <taxon>Bacillota</taxon>
        <taxon>Clostridia</taxon>
        <taxon>Eubacteriales</taxon>
        <taxon>Clostridiaceae</taxon>
        <taxon>Clostridium</taxon>
    </lineage>
</organism>
<name>A0A939D681_CLOAM</name>
<evidence type="ECO:0000256" key="8">
    <source>
        <dbReference type="PROSITE-ProRule" id="PRU00284"/>
    </source>
</evidence>
<dbReference type="Gene3D" id="3.30.450.20">
    <property type="entry name" value="PAS domain"/>
    <property type="match status" value="1"/>
</dbReference>
<dbReference type="Pfam" id="PF18947">
    <property type="entry name" value="HAMP_2"/>
    <property type="match status" value="1"/>
</dbReference>
<reference evidence="13" key="1">
    <citation type="submission" date="2021-02" db="EMBL/GenBank/DDBJ databases">
        <title>Abyssanaerobacter marinus gen.nov., sp., nov, anaerobic bacterium isolated from the Onnuri vent field of Indian Ocean and suggestion of Mogibacteriaceae fam. nov., and proposal of reclassification of ambiguous this family's genus member.</title>
        <authorList>
            <person name="Kim Y.J."/>
            <person name="Yang J.-A."/>
        </authorList>
    </citation>
    <scope>NUCLEOTIDE SEQUENCE</scope>
    <source>
        <strain evidence="13">DSM 2634</strain>
    </source>
</reference>
<feature type="domain" description="Methyl-accepting transducer" evidence="11">
    <location>
        <begin position="473"/>
        <end position="702"/>
    </location>
</feature>
<evidence type="ECO:0000256" key="7">
    <source>
        <dbReference type="ARBA" id="ARBA00029447"/>
    </source>
</evidence>
<dbReference type="InterPro" id="IPR033479">
    <property type="entry name" value="dCache_1"/>
</dbReference>
<keyword evidence="9" id="KW-0175">Coiled coil</keyword>
<dbReference type="PANTHER" id="PTHR43531">
    <property type="entry name" value="PROTEIN ICFG"/>
    <property type="match status" value="1"/>
</dbReference>
<dbReference type="InterPro" id="IPR051310">
    <property type="entry name" value="MCP_chemotaxis"/>
</dbReference>
<evidence type="ECO:0000256" key="2">
    <source>
        <dbReference type="ARBA" id="ARBA00022475"/>
    </source>
</evidence>
<dbReference type="CDD" id="cd06225">
    <property type="entry name" value="HAMP"/>
    <property type="match status" value="1"/>
</dbReference>
<evidence type="ECO:0000256" key="6">
    <source>
        <dbReference type="ARBA" id="ARBA00023136"/>
    </source>
</evidence>
<feature type="transmembrane region" description="Helical" evidence="10">
    <location>
        <begin position="349"/>
        <end position="368"/>
    </location>
</feature>
<gene>
    <name evidence="13" type="ORF">JYB65_00295</name>
</gene>
<keyword evidence="2" id="KW-1003">Cell membrane</keyword>
<dbReference type="GO" id="GO:0007165">
    <property type="term" value="P:signal transduction"/>
    <property type="evidence" value="ECO:0007669"/>
    <property type="project" value="UniProtKB-KW"/>
</dbReference>
<feature type="coiled-coil region" evidence="9">
    <location>
        <begin position="509"/>
        <end position="557"/>
    </location>
</feature>
<dbReference type="AlphaFoldDB" id="A0A939D681"/>
<keyword evidence="5 10" id="KW-1133">Transmembrane helix</keyword>
<feature type="transmembrane region" description="Helical" evidence="10">
    <location>
        <begin position="46"/>
        <end position="67"/>
    </location>
</feature>
<dbReference type="PROSITE" id="PS50885">
    <property type="entry name" value="HAMP"/>
    <property type="match status" value="1"/>
</dbReference>
<keyword evidence="3" id="KW-0145">Chemotaxis</keyword>
<comment type="caution">
    <text evidence="13">The sequence shown here is derived from an EMBL/GenBank/DDBJ whole genome shotgun (WGS) entry which is preliminary data.</text>
</comment>
<evidence type="ECO:0000259" key="11">
    <source>
        <dbReference type="PROSITE" id="PS50111"/>
    </source>
</evidence>